<feature type="domain" description="Fibronectin type-III" evidence="3">
    <location>
        <begin position="322"/>
        <end position="440"/>
    </location>
</feature>
<dbReference type="Gene3D" id="2.60.40.10">
    <property type="entry name" value="Immunoglobulins"/>
    <property type="match status" value="2"/>
</dbReference>
<organism evidence="5 6">
    <name type="scientific">Prorocentrum cordatum</name>
    <dbReference type="NCBI Taxonomy" id="2364126"/>
    <lineage>
        <taxon>Eukaryota</taxon>
        <taxon>Sar</taxon>
        <taxon>Alveolata</taxon>
        <taxon>Dinophyceae</taxon>
        <taxon>Prorocentrales</taxon>
        <taxon>Prorocentraceae</taxon>
        <taxon>Prorocentrum</taxon>
    </lineage>
</organism>
<proteinExistence type="predicted"/>
<evidence type="ECO:0000259" key="3">
    <source>
        <dbReference type="PROSITE" id="PS50853"/>
    </source>
</evidence>
<dbReference type="PROSITE" id="PS51203">
    <property type="entry name" value="CS"/>
    <property type="match status" value="1"/>
</dbReference>
<feature type="region of interest" description="Disordered" evidence="2">
    <location>
        <begin position="1373"/>
        <end position="1399"/>
    </location>
</feature>
<keyword evidence="1" id="KW-0677">Repeat</keyword>
<gene>
    <name evidence="5" type="ORF">PCOR1329_LOCUS65660</name>
</gene>
<dbReference type="EMBL" id="CAUYUJ010018416">
    <property type="protein sequence ID" value="CAK0883449.1"/>
    <property type="molecule type" value="Genomic_DNA"/>
</dbReference>
<evidence type="ECO:0000313" key="5">
    <source>
        <dbReference type="EMBL" id="CAK0883449.1"/>
    </source>
</evidence>
<dbReference type="SUPFAM" id="SSF49764">
    <property type="entry name" value="HSP20-like chaperones"/>
    <property type="match status" value="1"/>
</dbReference>
<feature type="region of interest" description="Disordered" evidence="2">
    <location>
        <begin position="1"/>
        <end position="47"/>
    </location>
</feature>
<dbReference type="Proteomes" id="UP001189429">
    <property type="component" value="Unassembled WGS sequence"/>
</dbReference>
<protein>
    <recommendedName>
        <fullName evidence="7">Calmodulin</fullName>
    </recommendedName>
</protein>
<accession>A0ABN9WF09</accession>
<evidence type="ECO:0000256" key="1">
    <source>
        <dbReference type="ARBA" id="ARBA00022737"/>
    </source>
</evidence>
<name>A0ABN9WF09_9DINO</name>
<dbReference type="PROSITE" id="PS50853">
    <property type="entry name" value="FN3"/>
    <property type="match status" value="2"/>
</dbReference>
<dbReference type="SUPFAM" id="SSF49265">
    <property type="entry name" value="Fibronectin type III"/>
    <property type="match status" value="3"/>
</dbReference>
<dbReference type="CDD" id="cd06467">
    <property type="entry name" value="p23_NUDC_like"/>
    <property type="match status" value="1"/>
</dbReference>
<feature type="compositionally biased region" description="Basic and acidic residues" evidence="2">
    <location>
        <begin position="7"/>
        <end position="16"/>
    </location>
</feature>
<evidence type="ECO:0000256" key="2">
    <source>
        <dbReference type="SAM" id="MobiDB-lite"/>
    </source>
</evidence>
<keyword evidence="6" id="KW-1185">Reference proteome</keyword>
<reference evidence="5" key="1">
    <citation type="submission" date="2023-10" db="EMBL/GenBank/DDBJ databases">
        <authorList>
            <person name="Chen Y."/>
            <person name="Shah S."/>
            <person name="Dougan E. K."/>
            <person name="Thang M."/>
            <person name="Chan C."/>
        </authorList>
    </citation>
    <scope>NUCLEOTIDE SEQUENCE [LARGE SCALE GENOMIC DNA]</scope>
</reference>
<evidence type="ECO:0000259" key="4">
    <source>
        <dbReference type="PROSITE" id="PS51203"/>
    </source>
</evidence>
<dbReference type="InterPro" id="IPR008978">
    <property type="entry name" value="HSP20-like_chaperone"/>
</dbReference>
<feature type="region of interest" description="Disordered" evidence="2">
    <location>
        <begin position="63"/>
        <end position="113"/>
    </location>
</feature>
<feature type="domain" description="CS" evidence="4">
    <location>
        <begin position="902"/>
        <end position="992"/>
    </location>
</feature>
<comment type="caution">
    <text evidence="5">The sequence shown here is derived from an EMBL/GenBank/DDBJ whole genome shotgun (WGS) entry which is preliminary data.</text>
</comment>
<dbReference type="InterPro" id="IPR013783">
    <property type="entry name" value="Ig-like_fold"/>
</dbReference>
<dbReference type="Gene3D" id="3.30.450.40">
    <property type="match status" value="1"/>
</dbReference>
<feature type="domain" description="Fibronectin type-III" evidence="3">
    <location>
        <begin position="1531"/>
        <end position="1645"/>
    </location>
</feature>
<sequence length="2051" mass="221970">MDLGAHAWDRSPEIDLGHLSTPRRPHAGRRPASARAGQDPWKAGVPQGFTYKRSVRATALATPASPHPAVVPCHSSVLSGGLPADPQVEPPRRPSSSRRRPSPCSRGPPRCLAEASDPLSQLARFAQLVRERWDQPGLWKTLHLPLRSLVPCEDVCVVARSIGPPPRQEACQGPFRKDVRQSIRGHELVRHVENWNPQRIEGQAALRRQICSIPSPEAERHKWLQYETASSVACGRGSIDNQDETVFEPQVKTIRCLAAVPLCDDRGCVVAVVKFMNRTSSDKLPVPEFSRTDLQLLQALADVFQCVAHGPLLSAPGVGLARPPHVELSVSDDNVGATVSWQIPEEVGPTLIHEISYAVVDGTVLSEWQVSEDHWQPVPCGALVPSPVEEFSPGFTMGQHFQYEVTGLKADAWYAFRVRVGSLSAMSPWSSPSKLSTMLAPPYPRVGEVVDVSPAGDSEVLLNWLPLCTCGGGLTKVEYCVVVSGVARSGAADDGSLPQRLSDVFISDGTEPRETVRISGLNSLMSYAFEVRARYPRVGTREFSLALQADEFVFPGLDYTLLAPHPLAFGSTGGVGLPTLPQLTLWWPYPPQLQEGLILQYRTAFATAGDTGQLQELQVSGWFEQRLEEVMYTLREHSDAAGMACALDIPAIESGLAVQFRVLAKSPRSRVSPNSVWFHPKPVEPAAEVCMELVCCEDGGPALQIAWDSRQELDLSPLNHSPEGCAICHDLAGGRGPVATHFQLRLRWILQDDAQVAGDWRELQPEPLPQASTIPTSVASDLPYRWLLRESHWFAQVGVVLEAELRLGNALSWSCWSPGGRVLVSARPPVPPPGHALEVKAVGRDAVRLAWHQFRPGWPQLRALEYSVLCLELLAGTGTAPEPGRPTDSEVWTSDRQPFVFDGKTVYEWMQTADDTHLFIEAPSTIGKAHFEINIRIEPEHLRVGLKGHSPFLDEELFSLISPNRSSWMIDGGEVHIVLKKAHRGETWGAALKAHCQLLDTPLGLEASHSVMLGGAQKEPDVQPSSWQTCMVIRHSGAEADAPLECNIGPLLPDRAYLFAVEGRYLGLPARVAQDAVARLQAPSPLLPRSFHLLTGRLTASVSLEDSPSCSAGFKLKLDWSLQAMPAGARLPEALLYQIRASPRARLGSALGNEPCLVLSPALLPEQDASARSPASFAVASRSLHMGSASVTLRGSDLEPLLGARKPLELQVRLGHILEGAWSDWSPSSEAVELTLEPPVPPARASLEVLEELWKEGGMPADAAHGVRHVLLSWPPFRPAHGARSDWHDQLHIEYKVEAQAFADVGAKGAESKLDLDMTFECFVSLSPVAAEPPVKHSVQVPGERLNALRRFSFTVSARYTFADGAPVPVPLDSGPRGGLSSQGAYCPTPPPRPPASLELVASSNDDEASPSGVLLVLSEAASATEHVALRVEARAGRGRARGVAPVGEWSPCTVESVSATLSGQQLLVTDLPSKVCQFRLRRDTLVSEPSEWIDTEVWSPAVLEGHWLKCNDGLVLDSSFEAVLSALHGPPLEPELALKGLGVALCLCGGVVSAWFAWPREPPGDHAAEITRYQLRCCTAGGGWEELPAEGIRVTSSSSSVADCHVTELSQGLSYQFALRLCNELGAWSAWTAPTVAMVTCLSAPIPGHLVKASGISVEVPTPSSVRLAWRPFCIPRRPDWEIAPPILLGTGGRLAAGEYEVVVRAEGGHTVAALLTQGPLLLEELPMDVADVPWVEVEVEALEPHRSVIFELRARLPAAPWGDSFMSPLLAPRLLPIGVSTPGVEFVLRPQRGQAYTRMQALLLLKCDIQGFSAVATAAAAAAAAVPAQEAAGAGQVERPAYNVGAAKLARLQLRSSAADADTGKRLEAWSEWPDAQARAQDSPQLFEHEVPLPSPAVCRPGQYVFSLRCSDEHGRWTPWSTPSCAVSIRVPPLTVSGLRAVPLGPTDARLEWSPCAGVGALPLAEGDVEYRLHMTQSGRGSTRAIVLDGFRSDLGTGGTRQREVYNLDAHSEYVFFLAARPTNVTPWLNGYEWGPDVSVRLPARVMCS</sequence>
<dbReference type="InterPro" id="IPR007052">
    <property type="entry name" value="CS_dom"/>
</dbReference>
<dbReference type="SMART" id="SM00060">
    <property type="entry name" value="FN3"/>
    <property type="match status" value="5"/>
</dbReference>
<dbReference type="CDD" id="cd00063">
    <property type="entry name" value="FN3"/>
    <property type="match status" value="2"/>
</dbReference>
<dbReference type="PANTHER" id="PTHR13817">
    <property type="entry name" value="TITIN"/>
    <property type="match status" value="1"/>
</dbReference>
<dbReference type="Gene3D" id="2.60.40.790">
    <property type="match status" value="1"/>
</dbReference>
<dbReference type="Pfam" id="PF04969">
    <property type="entry name" value="CS"/>
    <property type="match status" value="1"/>
</dbReference>
<dbReference type="InterPro" id="IPR050964">
    <property type="entry name" value="Striated_Muscle_Regulatory"/>
</dbReference>
<dbReference type="PANTHER" id="PTHR13817:SF166">
    <property type="entry name" value="NEURONAL IGCAM-RELATED"/>
    <property type="match status" value="1"/>
</dbReference>
<dbReference type="InterPro" id="IPR029016">
    <property type="entry name" value="GAF-like_dom_sf"/>
</dbReference>
<evidence type="ECO:0000313" key="6">
    <source>
        <dbReference type="Proteomes" id="UP001189429"/>
    </source>
</evidence>
<evidence type="ECO:0008006" key="7">
    <source>
        <dbReference type="Google" id="ProtNLM"/>
    </source>
</evidence>
<dbReference type="InterPro" id="IPR036116">
    <property type="entry name" value="FN3_sf"/>
</dbReference>
<dbReference type="InterPro" id="IPR003961">
    <property type="entry name" value="FN3_dom"/>
</dbReference>